<dbReference type="PANTHER" id="PTHR47633">
    <property type="entry name" value="IMMUNOGLOBULIN"/>
    <property type="match status" value="1"/>
</dbReference>
<dbReference type="Proteomes" id="UP000261520">
    <property type="component" value="Unplaced"/>
</dbReference>
<dbReference type="InterPro" id="IPR007110">
    <property type="entry name" value="Ig-like_dom"/>
</dbReference>
<dbReference type="SMART" id="SM00408">
    <property type="entry name" value="IGc2"/>
    <property type="match status" value="2"/>
</dbReference>
<dbReference type="InterPro" id="IPR003598">
    <property type="entry name" value="Ig_sub2"/>
</dbReference>
<evidence type="ECO:0000259" key="1">
    <source>
        <dbReference type="PROSITE" id="PS50835"/>
    </source>
</evidence>
<dbReference type="SUPFAM" id="SSF48726">
    <property type="entry name" value="Immunoglobulin"/>
    <property type="match status" value="2"/>
</dbReference>
<feature type="domain" description="Ig-like" evidence="1">
    <location>
        <begin position="130"/>
        <end position="215"/>
    </location>
</feature>
<evidence type="ECO:0000313" key="2">
    <source>
        <dbReference type="Ensembl" id="ENSPMGP00000014529.1"/>
    </source>
</evidence>
<dbReference type="CDD" id="cd00096">
    <property type="entry name" value="Ig"/>
    <property type="match status" value="1"/>
</dbReference>
<name>A0A3B4AD12_9GOBI</name>
<dbReference type="InterPro" id="IPR003599">
    <property type="entry name" value="Ig_sub"/>
</dbReference>
<accession>A0A3B4AD12</accession>
<dbReference type="Gene3D" id="2.60.40.10">
    <property type="entry name" value="Immunoglobulins"/>
    <property type="match status" value="2"/>
</dbReference>
<proteinExistence type="predicted"/>
<keyword evidence="3" id="KW-1185">Reference proteome</keyword>
<dbReference type="PANTHER" id="PTHR47633:SF4">
    <property type="entry name" value="MYOPALLADIN ISOFORM X1"/>
    <property type="match status" value="1"/>
</dbReference>
<dbReference type="Ensembl" id="ENSPMGT00000015497.1">
    <property type="protein sequence ID" value="ENSPMGP00000014529.1"/>
    <property type="gene ID" value="ENSPMGG00000011902.1"/>
</dbReference>
<evidence type="ECO:0000313" key="3">
    <source>
        <dbReference type="Proteomes" id="UP000261520"/>
    </source>
</evidence>
<dbReference type="Pfam" id="PF07679">
    <property type="entry name" value="I-set"/>
    <property type="match status" value="2"/>
</dbReference>
<protein>
    <recommendedName>
        <fullName evidence="1">Ig-like domain-containing protein</fullName>
    </recommendedName>
</protein>
<dbReference type="STRING" id="409849.ENSPMGP00000014529"/>
<dbReference type="InterPro" id="IPR013783">
    <property type="entry name" value="Ig-like_fold"/>
</dbReference>
<dbReference type="PROSITE" id="PS50835">
    <property type="entry name" value="IG_LIKE"/>
    <property type="match status" value="2"/>
</dbReference>
<dbReference type="SMART" id="SM00409">
    <property type="entry name" value="IG"/>
    <property type="match status" value="2"/>
</dbReference>
<organism evidence="2 3">
    <name type="scientific">Periophthalmus magnuspinnatus</name>
    <dbReference type="NCBI Taxonomy" id="409849"/>
    <lineage>
        <taxon>Eukaryota</taxon>
        <taxon>Metazoa</taxon>
        <taxon>Chordata</taxon>
        <taxon>Craniata</taxon>
        <taxon>Vertebrata</taxon>
        <taxon>Euteleostomi</taxon>
        <taxon>Actinopterygii</taxon>
        <taxon>Neopterygii</taxon>
        <taxon>Teleostei</taxon>
        <taxon>Neoteleostei</taxon>
        <taxon>Acanthomorphata</taxon>
        <taxon>Gobiaria</taxon>
        <taxon>Gobiiformes</taxon>
        <taxon>Gobioidei</taxon>
        <taxon>Gobiidae</taxon>
        <taxon>Oxudercinae</taxon>
        <taxon>Periophthalmus</taxon>
    </lineage>
</organism>
<dbReference type="AlphaFoldDB" id="A0A3B4AD12"/>
<sequence>ESTASPSQTAAARPQATLLCCVEQRRERKVPPSFTKRPSDSLVEGVGRQIRLEARVSGSQPLTVTWTKDGAEVHASDKHEMSFENNVAMLMVKDSAVSDSGLYTCNVKNQAGKTSCKTSLSISGKAWVSPGLHLVKGSGEGTATFIAKLGGDPIPSVKWMKGKWRQVTHGGRVSVEQKGPDARLEIREVTRSDAGQYRCVATNKHGEIESAAELSVTKKEEMGGAGDFRATLKK</sequence>
<reference evidence="2" key="1">
    <citation type="submission" date="2025-08" db="UniProtKB">
        <authorList>
            <consortium name="Ensembl"/>
        </authorList>
    </citation>
    <scope>IDENTIFICATION</scope>
</reference>
<dbReference type="InterPro" id="IPR013098">
    <property type="entry name" value="Ig_I-set"/>
</dbReference>
<reference evidence="2" key="2">
    <citation type="submission" date="2025-09" db="UniProtKB">
        <authorList>
            <consortium name="Ensembl"/>
        </authorList>
    </citation>
    <scope>IDENTIFICATION</scope>
</reference>
<dbReference type="FunFam" id="2.60.40.10:FF:001272">
    <property type="entry name" value="titin isoform X1"/>
    <property type="match status" value="1"/>
</dbReference>
<feature type="domain" description="Ig-like" evidence="1">
    <location>
        <begin position="32"/>
        <end position="123"/>
    </location>
</feature>
<dbReference type="InterPro" id="IPR036179">
    <property type="entry name" value="Ig-like_dom_sf"/>
</dbReference>
<dbReference type="FunFam" id="2.60.40.10:FF:000022">
    <property type="entry name" value="Cardiac titin"/>
    <property type="match status" value="1"/>
</dbReference>